<dbReference type="Proteomes" id="UP000190890">
    <property type="component" value="Unassembled WGS sequence"/>
</dbReference>
<keyword evidence="3" id="KW-1185">Reference proteome</keyword>
<dbReference type="EMBL" id="LZZM01000212">
    <property type="protein sequence ID" value="OOM73650.1"/>
    <property type="molecule type" value="Genomic_DNA"/>
</dbReference>
<evidence type="ECO:0000313" key="3">
    <source>
        <dbReference type="Proteomes" id="UP000190890"/>
    </source>
</evidence>
<dbReference type="AlphaFoldDB" id="A0A1S8T773"/>
<organism evidence="2 3">
    <name type="scientific">Clostridium puniceum</name>
    <dbReference type="NCBI Taxonomy" id="29367"/>
    <lineage>
        <taxon>Bacteria</taxon>
        <taxon>Bacillati</taxon>
        <taxon>Bacillota</taxon>
        <taxon>Clostridia</taxon>
        <taxon>Eubacteriales</taxon>
        <taxon>Clostridiaceae</taxon>
        <taxon>Clostridium</taxon>
    </lineage>
</organism>
<evidence type="ECO:0000313" key="2">
    <source>
        <dbReference type="EMBL" id="OOM73650.1"/>
    </source>
</evidence>
<keyword evidence="1" id="KW-0812">Transmembrane</keyword>
<sequence length="114" mass="13550">MDYIVSWLPFASLTDAMSKRILSITKEILKGKGEFITFQYSLFKLCDFIQRISSFEMYSIDKEVKISAFFFYAVFLIIFIAPMVIFIITFFLFVSKKRRYIKYISEQVNKISQN</sequence>
<comment type="caution">
    <text evidence="2">The sequence shown here is derived from an EMBL/GenBank/DDBJ whole genome shotgun (WGS) entry which is preliminary data.</text>
</comment>
<gene>
    <name evidence="2" type="ORF">CLPUN_44040</name>
</gene>
<keyword evidence="1" id="KW-1133">Transmembrane helix</keyword>
<protein>
    <submittedName>
        <fullName evidence="2">Uncharacterized protein</fullName>
    </submittedName>
</protein>
<feature type="transmembrane region" description="Helical" evidence="1">
    <location>
        <begin position="69"/>
        <end position="94"/>
    </location>
</feature>
<name>A0A1S8T773_9CLOT</name>
<keyword evidence="1" id="KW-0472">Membrane</keyword>
<dbReference type="STRING" id="29367.CLPUN_44040"/>
<evidence type="ECO:0000256" key="1">
    <source>
        <dbReference type="SAM" id="Phobius"/>
    </source>
</evidence>
<proteinExistence type="predicted"/>
<reference evidence="2 3" key="1">
    <citation type="submission" date="2016-05" db="EMBL/GenBank/DDBJ databases">
        <title>Microbial solvent formation.</title>
        <authorList>
            <person name="Poehlein A."/>
            <person name="Montoya Solano J.D."/>
            <person name="Flitsch S."/>
            <person name="Krabben P."/>
            <person name="Duerre P."/>
            <person name="Daniel R."/>
        </authorList>
    </citation>
    <scope>NUCLEOTIDE SEQUENCE [LARGE SCALE GENOMIC DNA]</scope>
    <source>
        <strain evidence="2 3">DSM 2619</strain>
    </source>
</reference>
<accession>A0A1S8T773</accession>